<keyword evidence="1" id="KW-0812">Transmembrane</keyword>
<accession>A0A286IFP7</accession>
<reference evidence="4" key="1">
    <citation type="submission" date="2017-08" db="EMBL/GenBank/DDBJ databases">
        <authorList>
            <person name="Varghese N."/>
            <person name="Submissions S."/>
        </authorList>
    </citation>
    <scope>NUCLEOTIDE SEQUENCE [LARGE SCALE GENOMIC DNA]</scope>
    <source>
        <strain evidence="4">KCTC 23107</strain>
    </source>
</reference>
<evidence type="ECO:0000259" key="2">
    <source>
        <dbReference type="Pfam" id="PF20061"/>
    </source>
</evidence>
<feature type="transmembrane region" description="Helical" evidence="1">
    <location>
        <begin position="66"/>
        <end position="87"/>
    </location>
</feature>
<feature type="domain" description="DUF6460" evidence="2">
    <location>
        <begin position="55"/>
        <end position="90"/>
    </location>
</feature>
<keyword evidence="4" id="KW-1185">Reference proteome</keyword>
<organism evidence="3 4">
    <name type="scientific">Hoeflea halophila</name>
    <dbReference type="NCBI Taxonomy" id="714899"/>
    <lineage>
        <taxon>Bacteria</taxon>
        <taxon>Pseudomonadati</taxon>
        <taxon>Pseudomonadota</taxon>
        <taxon>Alphaproteobacteria</taxon>
        <taxon>Hyphomicrobiales</taxon>
        <taxon>Rhizobiaceae</taxon>
        <taxon>Hoeflea</taxon>
    </lineage>
</organism>
<evidence type="ECO:0000313" key="4">
    <source>
        <dbReference type="Proteomes" id="UP000219465"/>
    </source>
</evidence>
<dbReference type="AlphaFoldDB" id="A0A286IFP7"/>
<dbReference type="Pfam" id="PF20061">
    <property type="entry name" value="DUF6460"/>
    <property type="match status" value="1"/>
</dbReference>
<evidence type="ECO:0000313" key="3">
    <source>
        <dbReference type="EMBL" id="SOE18114.1"/>
    </source>
</evidence>
<dbReference type="InterPro" id="IPR045594">
    <property type="entry name" value="DUF6460"/>
</dbReference>
<evidence type="ECO:0000256" key="1">
    <source>
        <dbReference type="SAM" id="Phobius"/>
    </source>
</evidence>
<protein>
    <recommendedName>
        <fullName evidence="2">DUF6460 domain-containing protein</fullName>
    </recommendedName>
</protein>
<gene>
    <name evidence="3" type="ORF">SAMN05877838_3028</name>
</gene>
<feature type="transmembrane region" description="Helical" evidence="1">
    <location>
        <begin position="20"/>
        <end position="40"/>
    </location>
</feature>
<name>A0A286IFP7_9HYPH</name>
<proteinExistence type="predicted"/>
<dbReference type="EMBL" id="OCPC01000004">
    <property type="protein sequence ID" value="SOE18114.1"/>
    <property type="molecule type" value="Genomic_DNA"/>
</dbReference>
<keyword evidence="1" id="KW-1133">Transmembrane helix</keyword>
<dbReference type="Proteomes" id="UP000219465">
    <property type="component" value="Unassembled WGS sequence"/>
</dbReference>
<keyword evidence="1" id="KW-0472">Membrane</keyword>
<sequence>MDAMSNGLTRFLGDTPGRTALKLLVASFVVGVIMATFNWYPVDLLFIVRDFLVNIWETGFAALGRFGSYLLLGAGVVIPVFIVLRLLSLRR</sequence>